<dbReference type="InterPro" id="IPR017517">
    <property type="entry name" value="Maleyloyr_isom"/>
</dbReference>
<dbReference type="EMBL" id="JAZDUE010000010">
    <property type="protein sequence ID" value="MEE4024059.1"/>
    <property type="molecule type" value="Genomic_DNA"/>
</dbReference>
<evidence type="ECO:0000313" key="2">
    <source>
        <dbReference type="EMBL" id="MEE4024059.1"/>
    </source>
</evidence>
<protein>
    <submittedName>
        <fullName evidence="2">Maleylpyruvate isomerase family mycothiol-dependent enzyme</fullName>
    </submittedName>
</protein>
<organism evidence="2 3">
    <name type="scientific">Gordonia prachuapensis</name>
    <dbReference type="NCBI Taxonomy" id="3115651"/>
    <lineage>
        <taxon>Bacteria</taxon>
        <taxon>Bacillati</taxon>
        <taxon>Actinomycetota</taxon>
        <taxon>Actinomycetes</taxon>
        <taxon>Mycobacteriales</taxon>
        <taxon>Gordoniaceae</taxon>
        <taxon>Gordonia</taxon>
    </lineage>
</organism>
<keyword evidence="3" id="KW-1185">Reference proteome</keyword>
<gene>
    <name evidence="2" type="ORF">V1Y59_13305</name>
</gene>
<sequence>MSRTFDDAYRWMRDGTDLFLDVAGSFDDAALAEPSLLPGWTRGMVLSHVAANADAIRNLVTWAATGEETPMYASPEIRTEGIERGRHMAADALLSWLCDSAKALDVDMAALADEQWQREVVTAQGRTVRATETAWMRTREVYVHVVDLDGGVVFGDLPADFLAALVDDIRAKRGMTDDDLVTVGELSQTAAWLAGRPHDLRSAREIGPWL</sequence>
<dbReference type="SUPFAM" id="SSF109854">
    <property type="entry name" value="DinB/YfiT-like putative metalloenzymes"/>
    <property type="match status" value="1"/>
</dbReference>
<dbReference type="InterPro" id="IPR034660">
    <property type="entry name" value="DinB/YfiT-like"/>
</dbReference>
<dbReference type="Gene3D" id="1.20.120.450">
    <property type="entry name" value="dinb family like domain"/>
    <property type="match status" value="1"/>
</dbReference>
<evidence type="ECO:0000313" key="3">
    <source>
        <dbReference type="Proteomes" id="UP001335729"/>
    </source>
</evidence>
<dbReference type="NCBIfam" id="TIGR03083">
    <property type="entry name" value="maleylpyruvate isomerase family mycothiol-dependent enzyme"/>
    <property type="match status" value="1"/>
</dbReference>
<accession>A0ABU7MUQ3</accession>
<feature type="domain" description="Mycothiol-dependent maleylpyruvate isomerase metal-binding" evidence="1">
    <location>
        <begin position="13"/>
        <end position="148"/>
    </location>
</feature>
<evidence type="ECO:0000259" key="1">
    <source>
        <dbReference type="Pfam" id="PF11716"/>
    </source>
</evidence>
<dbReference type="Pfam" id="PF11716">
    <property type="entry name" value="MDMPI_N"/>
    <property type="match status" value="1"/>
</dbReference>
<name>A0ABU7MUQ3_9ACTN</name>
<keyword evidence="2" id="KW-0413">Isomerase</keyword>
<dbReference type="Proteomes" id="UP001335729">
    <property type="component" value="Unassembled WGS sequence"/>
</dbReference>
<dbReference type="RefSeq" id="WP_330505451.1">
    <property type="nucleotide sequence ID" value="NZ_JAZDUE010000010.1"/>
</dbReference>
<comment type="caution">
    <text evidence="2">The sequence shown here is derived from an EMBL/GenBank/DDBJ whole genome shotgun (WGS) entry which is preliminary data.</text>
</comment>
<dbReference type="InterPro" id="IPR024344">
    <property type="entry name" value="MDMPI_metal-binding"/>
</dbReference>
<reference evidence="2 3" key="1">
    <citation type="submission" date="2024-01" db="EMBL/GenBank/DDBJ databases">
        <title>Draft genome sequence of Gordonia sp. PKS22-38.</title>
        <authorList>
            <person name="Suphannarot A."/>
            <person name="Mingma R."/>
        </authorList>
    </citation>
    <scope>NUCLEOTIDE SEQUENCE [LARGE SCALE GENOMIC DNA]</scope>
    <source>
        <strain evidence="2 3">PKS22-38</strain>
    </source>
</reference>
<dbReference type="GO" id="GO:0016853">
    <property type="term" value="F:isomerase activity"/>
    <property type="evidence" value="ECO:0007669"/>
    <property type="project" value="UniProtKB-KW"/>
</dbReference>
<proteinExistence type="predicted"/>